<evidence type="ECO:0000256" key="7">
    <source>
        <dbReference type="ARBA" id="ARBA00048924"/>
    </source>
</evidence>
<dbReference type="EC" id="2.3.1.178" evidence="3 8"/>
<organism evidence="10">
    <name type="scientific">Vibrio anguillarum</name>
    <name type="common">Listonella anguillarum</name>
    <dbReference type="NCBI Taxonomy" id="55601"/>
    <lineage>
        <taxon>Bacteria</taxon>
        <taxon>Pseudomonadati</taxon>
        <taxon>Pseudomonadota</taxon>
        <taxon>Gammaproteobacteria</taxon>
        <taxon>Vibrionales</taxon>
        <taxon>Vibrionaceae</taxon>
        <taxon>Vibrio</taxon>
    </lineage>
</organism>
<evidence type="ECO:0000256" key="2">
    <source>
        <dbReference type="ARBA" id="ARBA00010712"/>
    </source>
</evidence>
<evidence type="ECO:0000313" key="12">
    <source>
        <dbReference type="Proteomes" id="UP000722957"/>
    </source>
</evidence>
<dbReference type="Gene3D" id="3.40.630.30">
    <property type="match status" value="1"/>
</dbReference>
<evidence type="ECO:0000256" key="3">
    <source>
        <dbReference type="ARBA" id="ARBA00012355"/>
    </source>
</evidence>
<reference evidence="11 12" key="2">
    <citation type="journal article" date="2021" name="PeerJ">
        <title>Analysis of 44 Vibrio anguillarum genomes reveals high genetic diversity.</title>
        <authorList>
            <person name="Hansen M.J."/>
            <person name="Dalsgaard I."/>
        </authorList>
    </citation>
    <scope>NUCLEOTIDE SEQUENCE [LARGE SCALE GENOMIC DNA]</scope>
    <source>
        <strain evidence="11 12">17-16730-2A</strain>
    </source>
</reference>
<evidence type="ECO:0000313" key="11">
    <source>
        <dbReference type="EMBL" id="MBF4273164.1"/>
    </source>
</evidence>
<evidence type="ECO:0000259" key="9">
    <source>
        <dbReference type="PROSITE" id="PS51186"/>
    </source>
</evidence>
<dbReference type="OMA" id="AYLLWCR"/>
<sequence length="188" mass="21503">MWQAMITAAPWVAYPEIMQTKTEQWTFRTPNQADGQRVHDLIGLCPPLDENSSYCNFLQAIHFQETCILAERNGETVGFISAYLKPDNSDELFIWQVAVHPNARGLGLASHLLHELLARDVMADVRVLETTITKNNQGSWSLFKKFDRAHGEQGEVSTFLDQTRHFEGEHDTEYLYRIPLKPRSNLTG</sequence>
<evidence type="ECO:0000313" key="10">
    <source>
        <dbReference type="EMBL" id="ALK04195.1"/>
    </source>
</evidence>
<accession>A0A0P0IGR8</accession>
<dbReference type="KEGG" id="vau:VANGNB10_cII0773c"/>
<comment type="pathway">
    <text evidence="1 8">Amine and polyamine biosynthesis; ectoine biosynthesis; L-ectoine from L-aspartate 4-semialdehyde: step 2/3.</text>
</comment>
<dbReference type="EMBL" id="RDOM01000039">
    <property type="protein sequence ID" value="MBF4273164.1"/>
    <property type="molecule type" value="Genomic_DNA"/>
</dbReference>
<dbReference type="UniPathway" id="UPA00067">
    <property type="reaction ID" value="UER00122"/>
</dbReference>
<dbReference type="NCBIfam" id="TIGR02406">
    <property type="entry name" value="ectoine_EctA"/>
    <property type="match status" value="1"/>
</dbReference>
<dbReference type="GO" id="GO:0033816">
    <property type="term" value="F:diaminobutyrate acetyltransferase activity"/>
    <property type="evidence" value="ECO:0007669"/>
    <property type="project" value="UniProtKB-EC"/>
</dbReference>
<comment type="similarity">
    <text evidence="2 8">Belongs to the acetyltransferase family. EctA subfamily.</text>
</comment>
<evidence type="ECO:0000256" key="1">
    <source>
        <dbReference type="ARBA" id="ARBA00004978"/>
    </source>
</evidence>
<name>A0A0P0IGR8_VIBAN</name>
<dbReference type="Pfam" id="PF00583">
    <property type="entry name" value="Acetyltransf_1"/>
    <property type="match status" value="1"/>
</dbReference>
<comment type="function">
    <text evidence="8">Catalyzes the acetylation of L-2,4-diaminobutyrate (DABA) to gamma-N-acetyl-alpha,gamma-diaminobutyric acid (ADABA) with acetyl coenzyme A.</text>
</comment>
<dbReference type="RefSeq" id="WP_013867982.1">
    <property type="nucleotide sequence ID" value="NZ_AJYT02000054.1"/>
</dbReference>
<evidence type="ECO:0000256" key="5">
    <source>
        <dbReference type="ARBA" id="ARBA00022679"/>
    </source>
</evidence>
<dbReference type="CDD" id="cd04301">
    <property type="entry name" value="NAT_SF"/>
    <property type="match status" value="1"/>
</dbReference>
<feature type="domain" description="N-acetyltransferase" evidence="9">
    <location>
        <begin position="25"/>
        <end position="181"/>
    </location>
</feature>
<comment type="catalytic activity">
    <reaction evidence="7 8">
        <text>L-2,4-diaminobutanoate + acetyl-CoA = (2S)-4-acetamido-2-aminobutanoate + CoA + H(+)</text>
        <dbReference type="Rhea" id="RHEA:16901"/>
        <dbReference type="ChEBI" id="CHEBI:15378"/>
        <dbReference type="ChEBI" id="CHEBI:57287"/>
        <dbReference type="ChEBI" id="CHEBI:57288"/>
        <dbReference type="ChEBI" id="CHEBI:58761"/>
        <dbReference type="ChEBI" id="CHEBI:58929"/>
        <dbReference type="EC" id="2.3.1.178"/>
    </reaction>
</comment>
<gene>
    <name evidence="8 10" type="primary">ectA</name>
    <name evidence="11" type="ORF">EAY07_14230</name>
</gene>
<dbReference type="PANTHER" id="PTHR43072:SF23">
    <property type="entry name" value="UPF0039 PROTEIN C11D3.02C"/>
    <property type="match status" value="1"/>
</dbReference>
<dbReference type="InterPro" id="IPR000182">
    <property type="entry name" value="GNAT_dom"/>
</dbReference>
<dbReference type="PROSITE" id="PS51186">
    <property type="entry name" value="GNAT"/>
    <property type="match status" value="1"/>
</dbReference>
<dbReference type="SUPFAM" id="SSF55729">
    <property type="entry name" value="Acyl-CoA N-acyltransferases (Nat)"/>
    <property type="match status" value="1"/>
</dbReference>
<dbReference type="PANTHER" id="PTHR43072">
    <property type="entry name" value="N-ACETYLTRANSFERASE"/>
    <property type="match status" value="1"/>
</dbReference>
<dbReference type="AlphaFoldDB" id="A0A0P0IGR8"/>
<dbReference type="InterPro" id="IPR016181">
    <property type="entry name" value="Acyl_CoA_acyltransferase"/>
</dbReference>
<keyword evidence="6 8" id="KW-0012">Acyltransferase</keyword>
<protein>
    <recommendedName>
        <fullName evidence="4 8">L-2,4-diaminobutyric acid acetyltransferase</fullName>
        <shortName evidence="8">DABA acetyltransferase</shortName>
        <ecNumber evidence="3 8">2.3.1.178</ecNumber>
    </recommendedName>
</protein>
<evidence type="ECO:0000256" key="8">
    <source>
        <dbReference type="RuleBase" id="RU365045"/>
    </source>
</evidence>
<evidence type="ECO:0000256" key="6">
    <source>
        <dbReference type="ARBA" id="ARBA00023315"/>
    </source>
</evidence>
<dbReference type="EMBL" id="KR779218">
    <property type="protein sequence ID" value="ALK04195.1"/>
    <property type="molecule type" value="Genomic_DNA"/>
</dbReference>
<proteinExistence type="inferred from homology"/>
<dbReference type="InterPro" id="IPR012772">
    <property type="entry name" value="Ectoine_EctA"/>
</dbReference>
<keyword evidence="5 8" id="KW-0808">Transferase</keyword>
<reference evidence="10" key="1">
    <citation type="submission" date="2015-05" db="EMBL/GenBank/DDBJ databases">
        <title>Genes for the synthesis of the osmoprotectant glycine betaine from choline in Vibrio anguillarum MVM425.</title>
        <authorList>
            <person name="Ma Y."/>
        </authorList>
    </citation>
    <scope>NUCLEOTIDE SEQUENCE</scope>
    <source>
        <strain evidence="10">MVM425</strain>
    </source>
</reference>
<dbReference type="GO" id="GO:0019491">
    <property type="term" value="P:ectoine biosynthetic process"/>
    <property type="evidence" value="ECO:0007669"/>
    <property type="project" value="UniProtKB-UniPathway"/>
</dbReference>
<dbReference type="Proteomes" id="UP000722957">
    <property type="component" value="Unassembled WGS sequence"/>
</dbReference>
<evidence type="ECO:0000256" key="4">
    <source>
        <dbReference type="ARBA" id="ARBA00017935"/>
    </source>
</evidence>